<name>A0AAE0PDE9_SORBR</name>
<feature type="signal peptide" evidence="1">
    <location>
        <begin position="1"/>
        <end position="25"/>
    </location>
</feature>
<evidence type="ECO:0008006" key="4">
    <source>
        <dbReference type="Google" id="ProtNLM"/>
    </source>
</evidence>
<organism evidence="2 3">
    <name type="scientific">Sordaria brevicollis</name>
    <dbReference type="NCBI Taxonomy" id="83679"/>
    <lineage>
        <taxon>Eukaryota</taxon>
        <taxon>Fungi</taxon>
        <taxon>Dikarya</taxon>
        <taxon>Ascomycota</taxon>
        <taxon>Pezizomycotina</taxon>
        <taxon>Sordariomycetes</taxon>
        <taxon>Sordariomycetidae</taxon>
        <taxon>Sordariales</taxon>
        <taxon>Sordariaceae</taxon>
        <taxon>Sordaria</taxon>
    </lineage>
</organism>
<proteinExistence type="predicted"/>
<evidence type="ECO:0000313" key="3">
    <source>
        <dbReference type="Proteomes" id="UP001281003"/>
    </source>
</evidence>
<dbReference type="EMBL" id="JAUTDP010000007">
    <property type="protein sequence ID" value="KAK3397835.1"/>
    <property type="molecule type" value="Genomic_DNA"/>
</dbReference>
<sequence>MVSKLTAFSLGSIFISSSIVSTAMATNKRRDSACKTSCQKRSSGSLALSLTSSCRCRSTVPDRRPAIPAFGGSDTPRVCFQLPSQRGTRRGALFFFSGSVLEHGQSGEGLTTRCDAQRSQTMEGFPLLPWRAAPIPFSAVSGSMPGILTHRDTFPCA</sequence>
<reference evidence="2" key="1">
    <citation type="journal article" date="2023" name="Mol. Phylogenet. Evol.">
        <title>Genome-scale phylogeny and comparative genomics of the fungal order Sordariales.</title>
        <authorList>
            <person name="Hensen N."/>
            <person name="Bonometti L."/>
            <person name="Westerberg I."/>
            <person name="Brannstrom I.O."/>
            <person name="Guillou S."/>
            <person name="Cros-Aarteil S."/>
            <person name="Calhoun S."/>
            <person name="Haridas S."/>
            <person name="Kuo A."/>
            <person name="Mondo S."/>
            <person name="Pangilinan J."/>
            <person name="Riley R."/>
            <person name="LaButti K."/>
            <person name="Andreopoulos B."/>
            <person name="Lipzen A."/>
            <person name="Chen C."/>
            <person name="Yan M."/>
            <person name="Daum C."/>
            <person name="Ng V."/>
            <person name="Clum A."/>
            <person name="Steindorff A."/>
            <person name="Ohm R.A."/>
            <person name="Martin F."/>
            <person name="Silar P."/>
            <person name="Natvig D.O."/>
            <person name="Lalanne C."/>
            <person name="Gautier V."/>
            <person name="Ament-Velasquez S.L."/>
            <person name="Kruys A."/>
            <person name="Hutchinson M.I."/>
            <person name="Powell A.J."/>
            <person name="Barry K."/>
            <person name="Miller A.N."/>
            <person name="Grigoriev I.V."/>
            <person name="Debuchy R."/>
            <person name="Gladieux P."/>
            <person name="Hiltunen Thoren M."/>
            <person name="Johannesson H."/>
        </authorList>
    </citation>
    <scope>NUCLEOTIDE SEQUENCE</scope>
    <source>
        <strain evidence="2">FGSC 1904</strain>
    </source>
</reference>
<comment type="caution">
    <text evidence="2">The sequence shown here is derived from an EMBL/GenBank/DDBJ whole genome shotgun (WGS) entry which is preliminary data.</text>
</comment>
<evidence type="ECO:0000256" key="1">
    <source>
        <dbReference type="SAM" id="SignalP"/>
    </source>
</evidence>
<gene>
    <name evidence="2" type="ORF">B0T20DRAFT_232911</name>
</gene>
<reference evidence="2" key="2">
    <citation type="submission" date="2023-07" db="EMBL/GenBank/DDBJ databases">
        <authorList>
            <consortium name="Lawrence Berkeley National Laboratory"/>
            <person name="Haridas S."/>
            <person name="Hensen N."/>
            <person name="Bonometti L."/>
            <person name="Westerberg I."/>
            <person name="Brannstrom I.O."/>
            <person name="Guillou S."/>
            <person name="Cros-Aarteil S."/>
            <person name="Calhoun S."/>
            <person name="Kuo A."/>
            <person name="Mondo S."/>
            <person name="Pangilinan J."/>
            <person name="Riley R."/>
            <person name="LaButti K."/>
            <person name="Andreopoulos B."/>
            <person name="Lipzen A."/>
            <person name="Chen C."/>
            <person name="Yanf M."/>
            <person name="Daum C."/>
            <person name="Ng V."/>
            <person name="Clum A."/>
            <person name="Steindorff A."/>
            <person name="Ohm R."/>
            <person name="Martin F."/>
            <person name="Silar P."/>
            <person name="Natvig D."/>
            <person name="Lalanne C."/>
            <person name="Gautier V."/>
            <person name="Ament-velasquez S.L."/>
            <person name="Kruys A."/>
            <person name="Hutchinson M.I."/>
            <person name="Powell A.J."/>
            <person name="Barry K."/>
            <person name="Miller A.N."/>
            <person name="Grigoriev I.V."/>
            <person name="Debuchy R."/>
            <person name="Gladieux P."/>
            <person name="Thoren M.H."/>
            <person name="Johannesson H."/>
        </authorList>
    </citation>
    <scope>NUCLEOTIDE SEQUENCE</scope>
    <source>
        <strain evidence="2">FGSC 1904</strain>
    </source>
</reference>
<dbReference type="Proteomes" id="UP001281003">
    <property type="component" value="Unassembled WGS sequence"/>
</dbReference>
<accession>A0AAE0PDE9</accession>
<keyword evidence="1" id="KW-0732">Signal</keyword>
<dbReference type="AlphaFoldDB" id="A0AAE0PDE9"/>
<keyword evidence="3" id="KW-1185">Reference proteome</keyword>
<protein>
    <recommendedName>
        <fullName evidence="4">Secreted protein</fullName>
    </recommendedName>
</protein>
<feature type="chain" id="PRO_5042014880" description="Secreted protein" evidence="1">
    <location>
        <begin position="26"/>
        <end position="157"/>
    </location>
</feature>
<evidence type="ECO:0000313" key="2">
    <source>
        <dbReference type="EMBL" id="KAK3397835.1"/>
    </source>
</evidence>